<dbReference type="AlphaFoldDB" id="A0A8R2JLN0"/>
<reference evidence="1" key="2">
    <citation type="submission" date="2022-06" db="UniProtKB">
        <authorList>
            <consortium name="EnsemblMetazoa"/>
        </authorList>
    </citation>
    <scope>IDENTIFICATION</scope>
</reference>
<dbReference type="EnsemblMetazoa" id="XM_029485873.1">
    <property type="protein sequence ID" value="XP_029341733.1"/>
    <property type="gene ID" value="LOC100571675"/>
</dbReference>
<dbReference type="KEGG" id="api:100571675"/>
<dbReference type="EnsemblMetazoa" id="XM_029485872.1">
    <property type="protein sequence ID" value="XP_029341732.1"/>
    <property type="gene ID" value="LOC100571675"/>
</dbReference>
<dbReference type="Proteomes" id="UP000007819">
    <property type="component" value="Chromosome X"/>
</dbReference>
<accession>A0A8R2JLN0</accession>
<protein>
    <submittedName>
        <fullName evidence="1">Uncharacterized protein</fullName>
    </submittedName>
</protein>
<dbReference type="GeneID" id="100571675"/>
<dbReference type="OrthoDB" id="5986190at2759"/>
<dbReference type="RefSeq" id="XP_008182398.1">
    <property type="nucleotide sequence ID" value="XM_008184176.2"/>
</dbReference>
<organism evidence="1 2">
    <name type="scientific">Acyrthosiphon pisum</name>
    <name type="common">Pea aphid</name>
    <dbReference type="NCBI Taxonomy" id="7029"/>
    <lineage>
        <taxon>Eukaryota</taxon>
        <taxon>Metazoa</taxon>
        <taxon>Ecdysozoa</taxon>
        <taxon>Arthropoda</taxon>
        <taxon>Hexapoda</taxon>
        <taxon>Insecta</taxon>
        <taxon>Pterygota</taxon>
        <taxon>Neoptera</taxon>
        <taxon>Paraneoptera</taxon>
        <taxon>Hemiptera</taxon>
        <taxon>Sternorrhyncha</taxon>
        <taxon>Aphidomorpha</taxon>
        <taxon>Aphidoidea</taxon>
        <taxon>Aphididae</taxon>
        <taxon>Macrosiphini</taxon>
        <taxon>Acyrthosiphon</taxon>
    </lineage>
</organism>
<dbReference type="EnsemblMetazoa" id="XM_008184176.3">
    <property type="protein sequence ID" value="XP_008182398.1"/>
    <property type="gene ID" value="LOC100571675"/>
</dbReference>
<evidence type="ECO:0000313" key="1">
    <source>
        <dbReference type="EnsemblMetazoa" id="XP_029341733.1"/>
    </source>
</evidence>
<name>A0A8R2JLN0_ACYPI</name>
<keyword evidence="2" id="KW-1185">Reference proteome</keyword>
<evidence type="ECO:0000313" key="2">
    <source>
        <dbReference type="Proteomes" id="UP000007819"/>
    </source>
</evidence>
<reference evidence="2" key="1">
    <citation type="submission" date="2010-06" db="EMBL/GenBank/DDBJ databases">
        <authorList>
            <person name="Jiang H."/>
            <person name="Abraham K."/>
            <person name="Ali S."/>
            <person name="Alsbrooks S.L."/>
            <person name="Anim B.N."/>
            <person name="Anosike U.S."/>
            <person name="Attaway T."/>
            <person name="Bandaranaike D.P."/>
            <person name="Battles P.K."/>
            <person name="Bell S.N."/>
            <person name="Bell A.V."/>
            <person name="Beltran B."/>
            <person name="Bickham C."/>
            <person name="Bustamante Y."/>
            <person name="Caleb T."/>
            <person name="Canada A."/>
            <person name="Cardenas V."/>
            <person name="Carter K."/>
            <person name="Chacko J."/>
            <person name="Chandrabose M.N."/>
            <person name="Chavez D."/>
            <person name="Chavez A."/>
            <person name="Chen L."/>
            <person name="Chu H.-S."/>
            <person name="Claassen K.J."/>
            <person name="Cockrell R."/>
            <person name="Collins M."/>
            <person name="Cooper J.A."/>
            <person name="Cree A."/>
            <person name="Curry S.M."/>
            <person name="Da Y."/>
            <person name="Dao M.D."/>
            <person name="Das B."/>
            <person name="Davila M.-L."/>
            <person name="Davy-Carroll L."/>
            <person name="Denson S."/>
            <person name="Dinh H."/>
            <person name="Ebong V.E."/>
            <person name="Edwards J.R."/>
            <person name="Egan A."/>
            <person name="El-Daye J."/>
            <person name="Escobedo L."/>
            <person name="Fernandez S."/>
            <person name="Fernando P.R."/>
            <person name="Flagg N."/>
            <person name="Forbes L.D."/>
            <person name="Fowler R.G."/>
            <person name="Fu Q."/>
            <person name="Gabisi R.A."/>
            <person name="Ganer J."/>
            <person name="Garbino Pronczuk A."/>
            <person name="Garcia R.M."/>
            <person name="Garner T."/>
            <person name="Garrett T.E."/>
            <person name="Gonzalez D.A."/>
            <person name="Hamid H."/>
            <person name="Hawkins E.S."/>
            <person name="Hirani K."/>
            <person name="Hogues M.E."/>
            <person name="Hollins B."/>
            <person name="Hsiao C.-H."/>
            <person name="Jabil R."/>
            <person name="James M.L."/>
            <person name="Jhangiani S.N."/>
            <person name="Johnson B."/>
            <person name="Johnson Q."/>
            <person name="Joshi V."/>
            <person name="Kalu J.B."/>
            <person name="Kam C."/>
            <person name="Kashfia A."/>
            <person name="Keebler J."/>
            <person name="Kisamo H."/>
            <person name="Kovar C.L."/>
            <person name="Lago L.A."/>
            <person name="Lai C.-Y."/>
            <person name="Laidlaw J."/>
            <person name="Lara F."/>
            <person name="Le T.-K."/>
            <person name="Lee S.L."/>
            <person name="Legall F.H."/>
            <person name="Lemon S.J."/>
            <person name="Lewis L.R."/>
            <person name="Li B."/>
            <person name="Liu Y."/>
            <person name="Liu Y.-S."/>
            <person name="Lopez J."/>
            <person name="Lozado R.J."/>
            <person name="Lu J."/>
            <person name="Madu R.C."/>
            <person name="Maheshwari M."/>
            <person name="Maheshwari R."/>
            <person name="Malloy K."/>
            <person name="Martinez E."/>
            <person name="Mathew T."/>
            <person name="Mercado I.C."/>
            <person name="Mercado C."/>
            <person name="Meyer B."/>
            <person name="Montgomery K."/>
            <person name="Morgan M.B."/>
            <person name="Munidasa M."/>
            <person name="Nazareth L.V."/>
            <person name="Nelson J."/>
            <person name="Ng B.M."/>
            <person name="Nguyen N.B."/>
            <person name="Nguyen P.Q."/>
            <person name="Nguyen T."/>
            <person name="Obregon M."/>
            <person name="Okwuonu G.O."/>
            <person name="Onwere C.G."/>
            <person name="Orozco G."/>
            <person name="Parra A."/>
            <person name="Patel S."/>
            <person name="Patil S."/>
            <person name="Perez A."/>
            <person name="Perez Y."/>
            <person name="Pham C."/>
            <person name="Primus E.L."/>
            <person name="Pu L.-L."/>
            <person name="Puazo M."/>
            <person name="Qin X."/>
            <person name="Quiroz J.B."/>
            <person name="Reese J."/>
            <person name="Richards S."/>
            <person name="Rives C.M."/>
            <person name="Robberts R."/>
            <person name="Ruiz S.J."/>
            <person name="Ruiz M.J."/>
            <person name="Santibanez J."/>
            <person name="Schneider B.W."/>
            <person name="Sisson I."/>
            <person name="Smith M."/>
            <person name="Sodergren E."/>
            <person name="Song X.-Z."/>
            <person name="Song B.B."/>
            <person name="Summersgill H."/>
            <person name="Thelus R."/>
            <person name="Thornton R.D."/>
            <person name="Trejos Z.Y."/>
            <person name="Usmani K."/>
            <person name="Vattathil S."/>
            <person name="Villasana D."/>
            <person name="Walker D.L."/>
            <person name="Wang S."/>
            <person name="Wang K."/>
            <person name="White C.S."/>
            <person name="Williams A.C."/>
            <person name="Williamson J."/>
            <person name="Wilson K."/>
            <person name="Woghiren I.O."/>
            <person name="Woodworth J.R."/>
            <person name="Worley K.C."/>
            <person name="Wright R.A."/>
            <person name="Wu W."/>
            <person name="Young L."/>
            <person name="Zhang L."/>
            <person name="Zhang J."/>
            <person name="Zhu Y."/>
            <person name="Muzny D.M."/>
            <person name="Weinstock G."/>
            <person name="Gibbs R.A."/>
        </authorList>
    </citation>
    <scope>NUCLEOTIDE SEQUENCE [LARGE SCALE GENOMIC DNA]</scope>
    <source>
        <strain evidence="2">LSR1</strain>
    </source>
</reference>
<dbReference type="EnsemblMetazoa" id="XM_029485871.1">
    <property type="protein sequence ID" value="XP_029341731.1"/>
    <property type="gene ID" value="LOC100571675"/>
</dbReference>
<proteinExistence type="predicted"/>
<sequence length="102" mass="11971">MLRVLHMYMSYDVLANGAFVNKEYENAKDIFTKVIEQLIEQGGPKNYLNILHIGLKISKIYEVQKDYKFQYTKSITTNEFQTTILFKADGNRATGKCSYYFY</sequence>